<keyword evidence="2 7" id="KW-0812">Transmembrane</keyword>
<feature type="transmembrane region" description="Helical" evidence="7">
    <location>
        <begin position="40"/>
        <end position="65"/>
    </location>
</feature>
<evidence type="ECO:0000256" key="5">
    <source>
        <dbReference type="ARBA" id="ARBA00038359"/>
    </source>
</evidence>
<comment type="caution">
    <text evidence="9">The sequence shown here is derived from an EMBL/GenBank/DDBJ whole genome shotgun (WGS) entry which is preliminary data.</text>
</comment>
<proteinExistence type="inferred from homology"/>
<reference evidence="9 10" key="1">
    <citation type="submission" date="2017-05" db="EMBL/GenBank/DDBJ databases">
        <title>Draft genome sequence of Elsinoe australis.</title>
        <authorList>
            <person name="Cheng Q."/>
        </authorList>
    </citation>
    <scope>NUCLEOTIDE SEQUENCE [LARGE SCALE GENOMIC DNA]</scope>
    <source>
        <strain evidence="9 10">NL1</strain>
    </source>
</reference>
<evidence type="ECO:0000256" key="4">
    <source>
        <dbReference type="ARBA" id="ARBA00023136"/>
    </source>
</evidence>
<feature type="transmembrane region" description="Helical" evidence="7">
    <location>
        <begin position="6"/>
        <end position="28"/>
    </location>
</feature>
<dbReference type="GO" id="GO:0016020">
    <property type="term" value="C:membrane"/>
    <property type="evidence" value="ECO:0007669"/>
    <property type="project" value="UniProtKB-SubCell"/>
</dbReference>
<keyword evidence="4 7" id="KW-0472">Membrane</keyword>
<dbReference type="AlphaFoldDB" id="A0A2P8A8J2"/>
<evidence type="ECO:0000256" key="1">
    <source>
        <dbReference type="ARBA" id="ARBA00004141"/>
    </source>
</evidence>
<evidence type="ECO:0000256" key="2">
    <source>
        <dbReference type="ARBA" id="ARBA00022692"/>
    </source>
</evidence>
<feature type="transmembrane region" description="Helical" evidence="7">
    <location>
        <begin position="200"/>
        <end position="219"/>
    </location>
</feature>
<dbReference type="Proteomes" id="UP000243723">
    <property type="component" value="Unassembled WGS sequence"/>
</dbReference>
<feature type="transmembrane region" description="Helical" evidence="7">
    <location>
        <begin position="239"/>
        <end position="262"/>
    </location>
</feature>
<feature type="region of interest" description="Disordered" evidence="6">
    <location>
        <begin position="282"/>
        <end position="305"/>
    </location>
</feature>
<gene>
    <name evidence="9" type="ORF">B9Z65_6410</name>
</gene>
<dbReference type="InterPro" id="IPR049326">
    <property type="entry name" value="Rhodopsin_dom_fungi"/>
</dbReference>
<evidence type="ECO:0000259" key="8">
    <source>
        <dbReference type="Pfam" id="PF20684"/>
    </source>
</evidence>
<dbReference type="Pfam" id="PF20684">
    <property type="entry name" value="Fung_rhodopsin"/>
    <property type="match status" value="1"/>
</dbReference>
<evidence type="ECO:0000313" key="9">
    <source>
        <dbReference type="EMBL" id="PSK56786.1"/>
    </source>
</evidence>
<dbReference type="PANTHER" id="PTHR33048:SF96">
    <property type="entry name" value="INTEGRAL MEMBRANE PROTEIN"/>
    <property type="match status" value="1"/>
</dbReference>
<dbReference type="PANTHER" id="PTHR33048">
    <property type="entry name" value="PTH11-LIKE INTEGRAL MEMBRANE PROTEIN (AFU_ORTHOLOGUE AFUA_5G11245)"/>
    <property type="match status" value="1"/>
</dbReference>
<dbReference type="InterPro" id="IPR052337">
    <property type="entry name" value="SAT4-like"/>
</dbReference>
<keyword evidence="10" id="KW-1185">Reference proteome</keyword>
<evidence type="ECO:0000313" key="10">
    <source>
        <dbReference type="Proteomes" id="UP000243723"/>
    </source>
</evidence>
<evidence type="ECO:0000256" key="6">
    <source>
        <dbReference type="SAM" id="MobiDB-lite"/>
    </source>
</evidence>
<name>A0A2P8A8J2_9PEZI</name>
<feature type="transmembrane region" description="Helical" evidence="7">
    <location>
        <begin position="85"/>
        <end position="109"/>
    </location>
</feature>
<comment type="similarity">
    <text evidence="5">Belongs to the SAT4 family.</text>
</comment>
<accession>A0A2P8A8J2</accession>
<sequence>MTTPIDWVPLFVVYLILTSVAVSLRSWIRIGITKSFGQDDAMLLMAQTGMIAHFAVFFTICAYYPRHGVDIDEHTYRTINVLWFWATFCYAGAQVALKMSMGLFFLALARLKWQRLLILIPTVIFVGYNTILAFIMLFRCGTPKPFEIISKSDCAIDGPLFYRLLAVNSAFNAVIDWIFAITPIFMILRARSLEARARRAIWFLVLLAMAGSVVSIVRIPYIKDYQFGPTLWRHTLRVAIISATENAIGTIAISMATMKPLIRPFRRFCRKFCFLSTSDSERAARYPSNPDPEAGGNGQDGDSGAIQLDARAMHGIGLLPDTTFSADDDDWTNSSSSYTVKTNTTSSTTLVSFDRGMSESEMPMHKRLFSISEVPPTEEETTSMARQL</sequence>
<keyword evidence="3 7" id="KW-1133">Transmembrane helix</keyword>
<dbReference type="OrthoDB" id="3929823at2759"/>
<evidence type="ECO:0000256" key="3">
    <source>
        <dbReference type="ARBA" id="ARBA00022989"/>
    </source>
</evidence>
<comment type="subcellular location">
    <subcellularLocation>
        <location evidence="1">Membrane</location>
        <topology evidence="1">Multi-pass membrane protein</topology>
    </subcellularLocation>
</comment>
<feature type="domain" description="Rhodopsin" evidence="8">
    <location>
        <begin position="24"/>
        <end position="263"/>
    </location>
</feature>
<feature type="transmembrane region" description="Helical" evidence="7">
    <location>
        <begin position="169"/>
        <end position="188"/>
    </location>
</feature>
<evidence type="ECO:0000256" key="7">
    <source>
        <dbReference type="SAM" id="Phobius"/>
    </source>
</evidence>
<dbReference type="EMBL" id="NHZQ01000060">
    <property type="protein sequence ID" value="PSK56786.1"/>
    <property type="molecule type" value="Genomic_DNA"/>
</dbReference>
<protein>
    <recommendedName>
        <fullName evidence="8">Rhodopsin domain-containing protein</fullName>
    </recommendedName>
</protein>
<feature type="transmembrane region" description="Helical" evidence="7">
    <location>
        <begin position="116"/>
        <end position="138"/>
    </location>
</feature>
<organism evidence="9 10">
    <name type="scientific">Elsinoe australis</name>
    <dbReference type="NCBI Taxonomy" id="40998"/>
    <lineage>
        <taxon>Eukaryota</taxon>
        <taxon>Fungi</taxon>
        <taxon>Dikarya</taxon>
        <taxon>Ascomycota</taxon>
        <taxon>Pezizomycotina</taxon>
        <taxon>Dothideomycetes</taxon>
        <taxon>Dothideomycetidae</taxon>
        <taxon>Myriangiales</taxon>
        <taxon>Elsinoaceae</taxon>
        <taxon>Elsinoe</taxon>
    </lineage>
</organism>